<feature type="domain" description="SLBB" evidence="17">
    <location>
        <begin position="145"/>
        <end position="223"/>
    </location>
</feature>
<reference evidence="18 19" key="1">
    <citation type="submission" date="2018-08" db="EMBL/GenBank/DDBJ databases">
        <title>Mucilaginibacter terrae sp. nov., isolated from manganese diggings.</title>
        <authorList>
            <person name="Huang Y."/>
            <person name="Zhou Z."/>
        </authorList>
    </citation>
    <scope>NUCLEOTIDE SEQUENCE [LARGE SCALE GENOMIC DNA]</scope>
    <source>
        <strain evidence="18 19">ZH6</strain>
    </source>
</reference>
<dbReference type="PANTHER" id="PTHR33619">
    <property type="entry name" value="POLYSACCHARIDE EXPORT PROTEIN GFCE-RELATED"/>
    <property type="match status" value="1"/>
</dbReference>
<evidence type="ECO:0000256" key="3">
    <source>
        <dbReference type="ARBA" id="ARBA00022448"/>
    </source>
</evidence>
<evidence type="ECO:0000256" key="6">
    <source>
        <dbReference type="ARBA" id="ARBA00022692"/>
    </source>
</evidence>
<keyword evidence="8" id="KW-0625">Polysaccharide transport</keyword>
<dbReference type="GO" id="GO:0009279">
    <property type="term" value="C:cell outer membrane"/>
    <property type="evidence" value="ECO:0007669"/>
    <property type="project" value="UniProtKB-SubCell"/>
</dbReference>
<keyword evidence="5" id="KW-0762">Sugar transport</keyword>
<dbReference type="EMBL" id="QWDE01000001">
    <property type="protein sequence ID" value="RFZ85756.1"/>
    <property type="molecule type" value="Genomic_DNA"/>
</dbReference>
<keyword evidence="9" id="KW-0406">Ion transport</keyword>
<name>A0A3E2NXK6_9SPHI</name>
<keyword evidence="3" id="KW-0813">Transport</keyword>
<evidence type="ECO:0000256" key="1">
    <source>
        <dbReference type="ARBA" id="ARBA00004571"/>
    </source>
</evidence>
<dbReference type="RefSeq" id="WP_117382653.1">
    <property type="nucleotide sequence ID" value="NZ_QWDE01000001.1"/>
</dbReference>
<dbReference type="Proteomes" id="UP000260823">
    <property type="component" value="Unassembled WGS sequence"/>
</dbReference>
<organism evidence="18 19">
    <name type="scientific">Mucilaginibacter terrenus</name>
    <dbReference type="NCBI Taxonomy" id="2482727"/>
    <lineage>
        <taxon>Bacteria</taxon>
        <taxon>Pseudomonadati</taxon>
        <taxon>Bacteroidota</taxon>
        <taxon>Sphingobacteriia</taxon>
        <taxon>Sphingobacteriales</taxon>
        <taxon>Sphingobacteriaceae</taxon>
        <taxon>Mucilaginibacter</taxon>
    </lineage>
</organism>
<evidence type="ECO:0000256" key="11">
    <source>
        <dbReference type="ARBA" id="ARBA00023136"/>
    </source>
</evidence>
<gene>
    <name evidence="18" type="ORF">DYU05_09220</name>
</gene>
<dbReference type="GO" id="GO:0015159">
    <property type="term" value="F:polysaccharide transmembrane transporter activity"/>
    <property type="evidence" value="ECO:0007669"/>
    <property type="project" value="InterPro"/>
</dbReference>
<accession>A0A3E2NXK6</accession>
<proteinExistence type="inferred from homology"/>
<dbReference type="Pfam" id="PF02563">
    <property type="entry name" value="Poly_export"/>
    <property type="match status" value="1"/>
</dbReference>
<dbReference type="PROSITE" id="PS51257">
    <property type="entry name" value="PROKAR_LIPOPROTEIN"/>
    <property type="match status" value="1"/>
</dbReference>
<keyword evidence="4" id="KW-1134">Transmembrane beta strand</keyword>
<dbReference type="Pfam" id="PF22461">
    <property type="entry name" value="SLBB_2"/>
    <property type="match status" value="1"/>
</dbReference>
<evidence type="ECO:0000259" key="17">
    <source>
        <dbReference type="Pfam" id="PF22461"/>
    </source>
</evidence>
<keyword evidence="14" id="KW-0449">Lipoprotein</keyword>
<evidence type="ECO:0000313" key="18">
    <source>
        <dbReference type="EMBL" id="RFZ85756.1"/>
    </source>
</evidence>
<feature type="domain" description="Polysaccharide export protein N-terminal" evidence="16">
    <location>
        <begin position="46"/>
        <end position="141"/>
    </location>
</feature>
<dbReference type="GO" id="GO:0006811">
    <property type="term" value="P:monoatomic ion transport"/>
    <property type="evidence" value="ECO:0007669"/>
    <property type="project" value="UniProtKB-KW"/>
</dbReference>
<evidence type="ECO:0000256" key="7">
    <source>
        <dbReference type="ARBA" id="ARBA00022729"/>
    </source>
</evidence>
<protein>
    <submittedName>
        <fullName evidence="18">Polysaccharide export protein</fullName>
    </submittedName>
</protein>
<sequence>MKLKHLLPIFLALAFFVSSCTSYKNVPYFQDLNRDSIHTEDITNKTPLTIQPGDLLGIHVTSMNPDASYLFNYNLERPSGTNLDKSEQNAVVGYLVDKAGNIRLPLVGDVNVLGMSTFDIAKLLEEKLLPYLTKPRVNVRIQNFKVSVMGDVRAPGVYTINNERATVTEALSLAGDLYVTGIRKILLVREVDGKRTYVPLDLTSKNLFNSPYYYLKNNDMIYVQPNQARAQNEGTTFQKAGLLVSALSILAILLTR</sequence>
<feature type="chain" id="PRO_5017648952" evidence="15">
    <location>
        <begin position="24"/>
        <end position="256"/>
    </location>
</feature>
<comment type="subcellular location">
    <subcellularLocation>
        <location evidence="1">Cell outer membrane</location>
        <topology evidence="1">Multi-pass membrane protein</topology>
    </subcellularLocation>
</comment>
<dbReference type="InterPro" id="IPR003715">
    <property type="entry name" value="Poly_export_N"/>
</dbReference>
<comment type="similarity">
    <text evidence="2">Belongs to the BexD/CtrA/VexA family.</text>
</comment>
<keyword evidence="7 15" id="KW-0732">Signal</keyword>
<keyword evidence="10" id="KW-0626">Porin</keyword>
<evidence type="ECO:0000256" key="10">
    <source>
        <dbReference type="ARBA" id="ARBA00023114"/>
    </source>
</evidence>
<dbReference type="GO" id="GO:0015288">
    <property type="term" value="F:porin activity"/>
    <property type="evidence" value="ECO:0007669"/>
    <property type="project" value="UniProtKB-KW"/>
</dbReference>
<evidence type="ECO:0000256" key="9">
    <source>
        <dbReference type="ARBA" id="ARBA00023065"/>
    </source>
</evidence>
<dbReference type="Gene3D" id="3.10.560.10">
    <property type="entry name" value="Outer membrane lipoprotein wza domain like"/>
    <property type="match status" value="1"/>
</dbReference>
<dbReference type="AlphaFoldDB" id="A0A3E2NXK6"/>
<evidence type="ECO:0000256" key="14">
    <source>
        <dbReference type="ARBA" id="ARBA00023288"/>
    </source>
</evidence>
<evidence type="ECO:0000256" key="2">
    <source>
        <dbReference type="ARBA" id="ARBA00009450"/>
    </source>
</evidence>
<keyword evidence="12" id="KW-0564">Palmitate</keyword>
<dbReference type="InterPro" id="IPR049712">
    <property type="entry name" value="Poly_export"/>
</dbReference>
<feature type="signal peptide" evidence="15">
    <location>
        <begin position="1"/>
        <end position="23"/>
    </location>
</feature>
<keyword evidence="19" id="KW-1185">Reference proteome</keyword>
<evidence type="ECO:0000313" key="19">
    <source>
        <dbReference type="Proteomes" id="UP000260823"/>
    </source>
</evidence>
<dbReference type="Gene3D" id="3.30.1950.10">
    <property type="entry name" value="wza like domain"/>
    <property type="match status" value="1"/>
</dbReference>
<evidence type="ECO:0000256" key="5">
    <source>
        <dbReference type="ARBA" id="ARBA00022597"/>
    </source>
</evidence>
<keyword evidence="6" id="KW-0812">Transmembrane</keyword>
<keyword evidence="13" id="KW-0998">Cell outer membrane</keyword>
<dbReference type="OrthoDB" id="662756at2"/>
<dbReference type="GO" id="GO:0046930">
    <property type="term" value="C:pore complex"/>
    <property type="evidence" value="ECO:0007669"/>
    <property type="project" value="UniProtKB-KW"/>
</dbReference>
<evidence type="ECO:0000256" key="4">
    <source>
        <dbReference type="ARBA" id="ARBA00022452"/>
    </source>
</evidence>
<evidence type="ECO:0000256" key="13">
    <source>
        <dbReference type="ARBA" id="ARBA00023237"/>
    </source>
</evidence>
<dbReference type="InterPro" id="IPR054765">
    <property type="entry name" value="SLBB_dom"/>
</dbReference>
<keyword evidence="11" id="KW-0472">Membrane</keyword>
<evidence type="ECO:0000259" key="16">
    <source>
        <dbReference type="Pfam" id="PF02563"/>
    </source>
</evidence>
<evidence type="ECO:0000256" key="8">
    <source>
        <dbReference type="ARBA" id="ARBA00023047"/>
    </source>
</evidence>
<evidence type="ECO:0000256" key="12">
    <source>
        <dbReference type="ARBA" id="ARBA00023139"/>
    </source>
</evidence>
<evidence type="ECO:0000256" key="15">
    <source>
        <dbReference type="SAM" id="SignalP"/>
    </source>
</evidence>
<dbReference type="PANTHER" id="PTHR33619:SF3">
    <property type="entry name" value="POLYSACCHARIDE EXPORT PROTEIN GFCE-RELATED"/>
    <property type="match status" value="1"/>
</dbReference>
<comment type="caution">
    <text evidence="18">The sequence shown here is derived from an EMBL/GenBank/DDBJ whole genome shotgun (WGS) entry which is preliminary data.</text>
</comment>